<dbReference type="Proteomes" id="UP001386955">
    <property type="component" value="Unassembled WGS sequence"/>
</dbReference>
<reference evidence="1 2" key="1">
    <citation type="submission" date="2024-01" db="EMBL/GenBank/DDBJ databases">
        <title>The genomes of 5 underutilized Papilionoideae crops provide insights into root nodulation and disease resistanc.</title>
        <authorList>
            <person name="Jiang F."/>
        </authorList>
    </citation>
    <scope>NUCLEOTIDE SEQUENCE [LARGE SCALE GENOMIC DNA]</scope>
    <source>
        <strain evidence="1">DUOXIRENSHENG_FW03</strain>
        <tissue evidence="1">Leaves</tissue>
    </source>
</reference>
<keyword evidence="2" id="KW-1185">Reference proteome</keyword>
<gene>
    <name evidence="1" type="ORF">VNO78_22032</name>
</gene>
<accession>A0AAN9XIJ2</accession>
<evidence type="ECO:0000313" key="1">
    <source>
        <dbReference type="EMBL" id="KAK7393475.1"/>
    </source>
</evidence>
<comment type="caution">
    <text evidence="1">The sequence shown here is derived from an EMBL/GenBank/DDBJ whole genome shotgun (WGS) entry which is preliminary data.</text>
</comment>
<protein>
    <submittedName>
        <fullName evidence="1">Uncharacterized protein</fullName>
    </submittedName>
</protein>
<name>A0AAN9XIJ2_PSOTE</name>
<proteinExistence type="predicted"/>
<sequence>MRIPKGHNIHSHGYDDPMNSIDVGPVSLRHVPRPRDPTLQDSLIISHCSPSVVPGVEYHFPSLFPSCPPLTLTICSFMSLMSPAIISVLRNPTSRCLSTVCRGSHSNLALSEPD</sequence>
<evidence type="ECO:0000313" key="2">
    <source>
        <dbReference type="Proteomes" id="UP001386955"/>
    </source>
</evidence>
<dbReference type="AlphaFoldDB" id="A0AAN9XIJ2"/>
<dbReference type="EMBL" id="JAYMYS010000005">
    <property type="protein sequence ID" value="KAK7393475.1"/>
    <property type="molecule type" value="Genomic_DNA"/>
</dbReference>
<organism evidence="1 2">
    <name type="scientific">Psophocarpus tetragonolobus</name>
    <name type="common">Winged bean</name>
    <name type="synonym">Dolichos tetragonolobus</name>
    <dbReference type="NCBI Taxonomy" id="3891"/>
    <lineage>
        <taxon>Eukaryota</taxon>
        <taxon>Viridiplantae</taxon>
        <taxon>Streptophyta</taxon>
        <taxon>Embryophyta</taxon>
        <taxon>Tracheophyta</taxon>
        <taxon>Spermatophyta</taxon>
        <taxon>Magnoliopsida</taxon>
        <taxon>eudicotyledons</taxon>
        <taxon>Gunneridae</taxon>
        <taxon>Pentapetalae</taxon>
        <taxon>rosids</taxon>
        <taxon>fabids</taxon>
        <taxon>Fabales</taxon>
        <taxon>Fabaceae</taxon>
        <taxon>Papilionoideae</taxon>
        <taxon>50 kb inversion clade</taxon>
        <taxon>NPAAA clade</taxon>
        <taxon>indigoferoid/millettioid clade</taxon>
        <taxon>Phaseoleae</taxon>
        <taxon>Psophocarpus</taxon>
    </lineage>
</organism>